<feature type="transmembrane region" description="Helical" evidence="1">
    <location>
        <begin position="45"/>
        <end position="62"/>
    </location>
</feature>
<dbReference type="Proteomes" id="UP001595556">
    <property type="component" value="Unassembled WGS sequence"/>
</dbReference>
<feature type="transmembrane region" description="Helical" evidence="1">
    <location>
        <begin position="14"/>
        <end position="33"/>
    </location>
</feature>
<keyword evidence="1" id="KW-1133">Transmembrane helix</keyword>
<dbReference type="InterPro" id="IPR018643">
    <property type="entry name" value="DUF2069_membrane"/>
</dbReference>
<reference evidence="3" key="1">
    <citation type="journal article" date="2019" name="Int. J. Syst. Evol. Microbiol.">
        <title>The Global Catalogue of Microorganisms (GCM) 10K type strain sequencing project: providing services to taxonomists for standard genome sequencing and annotation.</title>
        <authorList>
            <consortium name="The Broad Institute Genomics Platform"/>
            <consortium name="The Broad Institute Genome Sequencing Center for Infectious Disease"/>
            <person name="Wu L."/>
            <person name="Ma J."/>
        </authorList>
    </citation>
    <scope>NUCLEOTIDE SEQUENCE [LARGE SCALE GENOMIC DNA]</scope>
    <source>
        <strain evidence="3">KCTC 52168</strain>
    </source>
</reference>
<comment type="caution">
    <text evidence="2">The sequence shown here is derived from an EMBL/GenBank/DDBJ whole genome shotgun (WGS) entry which is preliminary data.</text>
</comment>
<organism evidence="2 3">
    <name type="scientific">Piscinibacterium candidicorallinum</name>
    <dbReference type="NCBI Taxonomy" id="1793872"/>
    <lineage>
        <taxon>Bacteria</taxon>
        <taxon>Pseudomonadati</taxon>
        <taxon>Pseudomonadota</taxon>
        <taxon>Betaproteobacteria</taxon>
        <taxon>Burkholderiales</taxon>
        <taxon>Piscinibacterium</taxon>
    </lineage>
</organism>
<evidence type="ECO:0000256" key="1">
    <source>
        <dbReference type="SAM" id="Phobius"/>
    </source>
</evidence>
<protein>
    <submittedName>
        <fullName evidence="2">DUF2069 domain-containing protein</fullName>
    </submittedName>
</protein>
<feature type="transmembrane region" description="Helical" evidence="1">
    <location>
        <begin position="99"/>
        <end position="117"/>
    </location>
</feature>
<evidence type="ECO:0000313" key="2">
    <source>
        <dbReference type="EMBL" id="MFC3147372.1"/>
    </source>
</evidence>
<gene>
    <name evidence="2" type="ORF">ACFOEN_06935</name>
</gene>
<name>A0ABV7H7R9_9BURK</name>
<dbReference type="EMBL" id="JBHRTI010000003">
    <property type="protein sequence ID" value="MFC3147372.1"/>
    <property type="molecule type" value="Genomic_DNA"/>
</dbReference>
<accession>A0ABV7H7R9</accession>
<keyword evidence="3" id="KW-1185">Reference proteome</keyword>
<keyword evidence="1" id="KW-0812">Transmembrane</keyword>
<dbReference type="Pfam" id="PF09842">
    <property type="entry name" value="DUF2069"/>
    <property type="match status" value="1"/>
</dbReference>
<sequence>MNTPASRPGFIRSLPHFVALLGLAHLIAISVLWELVLDPHQNTAIAWIYASLKTIPLLLMLPGVMRGSVYTMQWASMFILLYMAEGCVRGMTSTGPSQLLGWAAFTFAWATFFGLILHVRPFKKAAKAAKAEQPPANG</sequence>
<keyword evidence="1" id="KW-0472">Membrane</keyword>
<proteinExistence type="predicted"/>
<evidence type="ECO:0000313" key="3">
    <source>
        <dbReference type="Proteomes" id="UP001595556"/>
    </source>
</evidence>
<dbReference type="RefSeq" id="WP_377302325.1">
    <property type="nucleotide sequence ID" value="NZ_CP180191.1"/>
</dbReference>